<comment type="catalytic activity">
    <reaction evidence="10">
        <text>L-homoserine + NADP(+) = L-aspartate 4-semialdehyde + NADPH + H(+)</text>
        <dbReference type="Rhea" id="RHEA:15761"/>
        <dbReference type="ChEBI" id="CHEBI:15378"/>
        <dbReference type="ChEBI" id="CHEBI:57476"/>
        <dbReference type="ChEBI" id="CHEBI:57783"/>
        <dbReference type="ChEBI" id="CHEBI:58349"/>
        <dbReference type="ChEBI" id="CHEBI:537519"/>
        <dbReference type="EC" id="1.1.1.3"/>
    </reaction>
</comment>
<evidence type="ECO:0000256" key="7">
    <source>
        <dbReference type="ARBA" id="ARBA00022697"/>
    </source>
</evidence>
<dbReference type="PIRSF" id="PIRSF000098">
    <property type="entry name" value="Homoser_dehydrog"/>
    <property type="match status" value="1"/>
</dbReference>
<evidence type="ECO:0000313" key="15">
    <source>
        <dbReference type="EMBL" id="KAK7230586.1"/>
    </source>
</evidence>
<keyword evidence="6 10" id="KW-0028">Amino-acid biosynthesis</keyword>
<keyword evidence="10" id="KW-0521">NADP</keyword>
<feature type="chain" id="PRO_5047128106" description="Homoserine dehydrogenase" evidence="12">
    <location>
        <begin position="16"/>
        <end position="460"/>
    </location>
</feature>
<accession>A0ABR1FGW4</accession>
<dbReference type="SUPFAM" id="SSF51735">
    <property type="entry name" value="NAD(P)-binding Rossmann-fold domains"/>
    <property type="match status" value="1"/>
</dbReference>
<reference evidence="15 16" key="1">
    <citation type="submission" date="2024-03" db="EMBL/GenBank/DDBJ databases">
        <title>Aureococcus anophagefferens CCMP1851 and Kratosvirus quantuckense: Draft genome of a second virus-susceptible host strain in the model system.</title>
        <authorList>
            <person name="Chase E."/>
            <person name="Truchon A.R."/>
            <person name="Schepens W."/>
            <person name="Wilhelm S.W."/>
        </authorList>
    </citation>
    <scope>NUCLEOTIDE SEQUENCE [LARGE SCALE GENOMIC DNA]</scope>
    <source>
        <strain evidence="15 16">CCMP1851</strain>
    </source>
</reference>
<feature type="signal peptide" evidence="12">
    <location>
        <begin position="1"/>
        <end position="15"/>
    </location>
</feature>
<evidence type="ECO:0000256" key="5">
    <source>
        <dbReference type="ARBA" id="ARBA00013376"/>
    </source>
</evidence>
<dbReference type="InterPro" id="IPR005106">
    <property type="entry name" value="Asp/hSer_DH_NAD-bd"/>
</dbReference>
<dbReference type="Gene3D" id="3.30.360.10">
    <property type="entry name" value="Dihydrodipicolinate Reductase, domain 2"/>
    <property type="match status" value="1"/>
</dbReference>
<dbReference type="NCBIfam" id="NF004976">
    <property type="entry name" value="PRK06349.1"/>
    <property type="match status" value="1"/>
</dbReference>
<dbReference type="PANTHER" id="PTHR43331:SF1">
    <property type="entry name" value="HOMOSERINE DEHYDROGENASE"/>
    <property type="match status" value="1"/>
</dbReference>
<organism evidence="15 16">
    <name type="scientific">Aureococcus anophagefferens</name>
    <name type="common">Harmful bloom alga</name>
    <dbReference type="NCBI Taxonomy" id="44056"/>
    <lineage>
        <taxon>Eukaryota</taxon>
        <taxon>Sar</taxon>
        <taxon>Stramenopiles</taxon>
        <taxon>Ochrophyta</taxon>
        <taxon>Pelagophyceae</taxon>
        <taxon>Pelagomonadales</taxon>
        <taxon>Pelagomonadaceae</taxon>
        <taxon>Aureococcus</taxon>
    </lineage>
</organism>
<keyword evidence="12" id="KW-0732">Signal</keyword>
<feature type="domain" description="Homoserine dehydrogenase catalytic" evidence="13">
    <location>
        <begin position="174"/>
        <end position="355"/>
    </location>
</feature>
<keyword evidence="7 10" id="KW-0791">Threonine biosynthesis</keyword>
<dbReference type="Gene3D" id="3.40.50.720">
    <property type="entry name" value="NAD(P)-binding Rossmann-like Domain"/>
    <property type="match status" value="1"/>
</dbReference>
<evidence type="ECO:0000256" key="3">
    <source>
        <dbReference type="ARBA" id="ARBA00006753"/>
    </source>
</evidence>
<evidence type="ECO:0000256" key="6">
    <source>
        <dbReference type="ARBA" id="ARBA00022605"/>
    </source>
</evidence>
<proteinExistence type="inferred from homology"/>
<gene>
    <name evidence="15" type="ORF">SO694_0007919</name>
</gene>
<dbReference type="Pfam" id="PF03447">
    <property type="entry name" value="NAD_binding_3"/>
    <property type="match status" value="1"/>
</dbReference>
<dbReference type="Pfam" id="PF00742">
    <property type="entry name" value="Homoserine_dh"/>
    <property type="match status" value="1"/>
</dbReference>
<dbReference type="InterPro" id="IPR016204">
    <property type="entry name" value="HDH"/>
</dbReference>
<sequence length="460" mass="48445">MHAAILVALAAGAGAFAPAPALSHRAAPLSAEALKIGIVGGGTVGGGIVEILTHKQEQLTACAGGVGIEVKTVVVRDKSKERDWALPPGCTVTEDVDDVLDDADIDLVVEVAGGTTFAKDVVFGALKKRKDVVTANKALIAACLPEIEALLEDVNAEGEKVSFGFEAAVCGGIPIIHTLQTDFVGDSVTRLRGIMNGCTNWMLTKMEAEGVSYTDCLTEASALGYAEADPTLDVGGFDARSKLAIMIRLAFGVDVNEDDISCKGITNIKQVDFAYAKELLGGTIKLLGVAEMAAEGHELTAYVTPAFVPDGNTLAVIDDAINAVEITSENLQSSLLVGRGAGRFPTANSCVSDIVGCARKGLPEAFAKKTTDVTFMNDFSSQFYLRIQYRNEVGIVGNLGDICAKHDVSIYSLLQKPESDYFVLITEYGPRSNIKKVAAEVEGASWCVGDTFLMPVATKE</sequence>
<comment type="similarity">
    <text evidence="3 11">Belongs to the homoserine dehydrogenase family.</text>
</comment>
<keyword evidence="9 10" id="KW-0486">Methionine biosynthesis</keyword>
<dbReference type="Gene3D" id="3.30.70.260">
    <property type="match status" value="1"/>
</dbReference>
<evidence type="ECO:0000259" key="13">
    <source>
        <dbReference type="Pfam" id="PF00742"/>
    </source>
</evidence>
<dbReference type="InterPro" id="IPR045865">
    <property type="entry name" value="ACT-like_dom_sf"/>
</dbReference>
<evidence type="ECO:0000256" key="2">
    <source>
        <dbReference type="ARBA" id="ARBA00005062"/>
    </source>
</evidence>
<keyword evidence="16" id="KW-1185">Reference proteome</keyword>
<protein>
    <recommendedName>
        <fullName evidence="5 10">Homoserine dehydrogenase</fullName>
        <ecNumber evidence="4 10">1.1.1.3</ecNumber>
    </recommendedName>
</protein>
<dbReference type="InterPro" id="IPR036291">
    <property type="entry name" value="NAD(P)-bd_dom_sf"/>
</dbReference>
<feature type="domain" description="Aspartate/homoserine dehydrogenase NAD-binding" evidence="14">
    <location>
        <begin position="40"/>
        <end position="161"/>
    </location>
</feature>
<name>A0ABR1FGW4_AURAN</name>
<dbReference type="EMBL" id="JBBJCI010000427">
    <property type="protein sequence ID" value="KAK7230586.1"/>
    <property type="molecule type" value="Genomic_DNA"/>
</dbReference>
<evidence type="ECO:0000259" key="14">
    <source>
        <dbReference type="Pfam" id="PF03447"/>
    </source>
</evidence>
<evidence type="ECO:0000256" key="12">
    <source>
        <dbReference type="SAM" id="SignalP"/>
    </source>
</evidence>
<dbReference type="PANTHER" id="PTHR43331">
    <property type="entry name" value="HOMOSERINE DEHYDROGENASE"/>
    <property type="match status" value="1"/>
</dbReference>
<evidence type="ECO:0000313" key="16">
    <source>
        <dbReference type="Proteomes" id="UP001363151"/>
    </source>
</evidence>
<evidence type="ECO:0000256" key="9">
    <source>
        <dbReference type="ARBA" id="ARBA00023167"/>
    </source>
</evidence>
<dbReference type="PROSITE" id="PS01042">
    <property type="entry name" value="HOMOSER_DHGENASE"/>
    <property type="match status" value="1"/>
</dbReference>
<comment type="pathway">
    <text evidence="1 10">Amino-acid biosynthesis; L-threonine biosynthesis; L-threonine from L-aspartate: step 3/5.</text>
</comment>
<dbReference type="SUPFAM" id="SSF55021">
    <property type="entry name" value="ACT-like"/>
    <property type="match status" value="1"/>
</dbReference>
<keyword evidence="8 10" id="KW-0560">Oxidoreductase</keyword>
<dbReference type="Proteomes" id="UP001363151">
    <property type="component" value="Unassembled WGS sequence"/>
</dbReference>
<evidence type="ECO:0000256" key="11">
    <source>
        <dbReference type="RuleBase" id="RU004171"/>
    </source>
</evidence>
<dbReference type="SUPFAM" id="SSF55347">
    <property type="entry name" value="Glyceraldehyde-3-phosphate dehydrogenase-like, C-terminal domain"/>
    <property type="match status" value="1"/>
</dbReference>
<comment type="pathway">
    <text evidence="2 10">Amino-acid biosynthesis; L-methionine biosynthesis via de novo pathway; L-homoserine from L-aspartate: step 3/3.</text>
</comment>
<evidence type="ECO:0000256" key="8">
    <source>
        <dbReference type="ARBA" id="ARBA00023002"/>
    </source>
</evidence>
<evidence type="ECO:0000256" key="1">
    <source>
        <dbReference type="ARBA" id="ARBA00005056"/>
    </source>
</evidence>
<dbReference type="EC" id="1.1.1.3" evidence="4 10"/>
<dbReference type="InterPro" id="IPR001342">
    <property type="entry name" value="HDH_cat"/>
</dbReference>
<evidence type="ECO:0000256" key="4">
    <source>
        <dbReference type="ARBA" id="ARBA00013213"/>
    </source>
</evidence>
<evidence type="ECO:0000256" key="10">
    <source>
        <dbReference type="RuleBase" id="RU000579"/>
    </source>
</evidence>
<comment type="caution">
    <text evidence="15">The sequence shown here is derived from an EMBL/GenBank/DDBJ whole genome shotgun (WGS) entry which is preliminary data.</text>
</comment>
<dbReference type="InterPro" id="IPR019811">
    <property type="entry name" value="HDH_CS"/>
</dbReference>